<dbReference type="InterPro" id="IPR010982">
    <property type="entry name" value="Lambda_DNA-bd_dom_sf"/>
</dbReference>
<dbReference type="PANTHER" id="PTHR46797">
    <property type="entry name" value="HTH-TYPE TRANSCRIPTIONAL REGULATOR"/>
    <property type="match status" value="1"/>
</dbReference>
<keyword evidence="1" id="KW-0238">DNA-binding</keyword>
<dbReference type="RefSeq" id="WP_093793231.1">
    <property type="nucleotide sequence ID" value="NZ_CP155571.1"/>
</dbReference>
<organism evidence="3 4">
    <name type="scientific">Sporomusa acidovorans (strain ATCC 49682 / DSM 3132 / Mol)</name>
    <dbReference type="NCBI Taxonomy" id="1123286"/>
    <lineage>
        <taxon>Bacteria</taxon>
        <taxon>Bacillati</taxon>
        <taxon>Bacillota</taxon>
        <taxon>Negativicutes</taxon>
        <taxon>Selenomonadales</taxon>
        <taxon>Sporomusaceae</taxon>
        <taxon>Sporomusa</taxon>
    </lineage>
</organism>
<dbReference type="InterPro" id="IPR001387">
    <property type="entry name" value="Cro/C1-type_HTH"/>
</dbReference>
<evidence type="ECO:0000256" key="1">
    <source>
        <dbReference type="ARBA" id="ARBA00023125"/>
    </source>
</evidence>
<protein>
    <recommendedName>
        <fullName evidence="2">HTH cro/C1-type domain-containing protein</fullName>
    </recommendedName>
</protein>
<dbReference type="Pfam" id="PF01381">
    <property type="entry name" value="HTH_3"/>
    <property type="match status" value="1"/>
</dbReference>
<evidence type="ECO:0000259" key="2">
    <source>
        <dbReference type="PROSITE" id="PS50943"/>
    </source>
</evidence>
<dbReference type="InterPro" id="IPR050807">
    <property type="entry name" value="TransReg_Diox_bact_type"/>
</dbReference>
<keyword evidence="4" id="KW-1185">Reference proteome</keyword>
<evidence type="ECO:0000313" key="3">
    <source>
        <dbReference type="EMBL" id="XFO74675.1"/>
    </source>
</evidence>
<evidence type="ECO:0000313" key="4">
    <source>
        <dbReference type="Proteomes" id="UP000216052"/>
    </source>
</evidence>
<dbReference type="CDD" id="cd00093">
    <property type="entry name" value="HTH_XRE"/>
    <property type="match status" value="1"/>
</dbReference>
<accession>A0ABZ3J8R3</accession>
<dbReference type="PANTHER" id="PTHR46797:SF1">
    <property type="entry name" value="METHYLPHOSPHONATE SYNTHASE"/>
    <property type="match status" value="1"/>
</dbReference>
<feature type="domain" description="HTH cro/C1-type" evidence="2">
    <location>
        <begin position="7"/>
        <end position="61"/>
    </location>
</feature>
<name>A0ABZ3J8R3_SPOA4</name>
<reference evidence="3" key="1">
    <citation type="submission" date="2024-05" db="EMBL/GenBank/DDBJ databases">
        <title>Isolation and characterization of Sporomusa carbonis sp. nov., a carboxydotrophic hydrogenogen in the genus of Sporomusa isolated from a charcoal burning pile.</title>
        <authorList>
            <person name="Boeer T."/>
            <person name="Rosenbaum F."/>
            <person name="Eysell L."/>
            <person name="Mueller V."/>
            <person name="Daniel R."/>
            <person name="Poehlein A."/>
        </authorList>
    </citation>
    <scope>NUCLEOTIDE SEQUENCE [LARGE SCALE GENOMIC DNA]</scope>
    <source>
        <strain evidence="3">DSM 3132</strain>
    </source>
</reference>
<sequence length="123" mass="14284">MNFGDKVRYVRKKLSLSTEQLAKLLDVTQSYISHIENNRRLLGRDKVLLLADQLHVPVEFFLRDDVKTLEELELTAQLQTKLKDKGYLNYFVAVDKAVEASISPAELEEAIEFIKRYKRTQGQ</sequence>
<dbReference type="Gene3D" id="1.10.260.40">
    <property type="entry name" value="lambda repressor-like DNA-binding domains"/>
    <property type="match status" value="1"/>
</dbReference>
<dbReference type="EMBL" id="CP155571">
    <property type="protein sequence ID" value="XFO74675.1"/>
    <property type="molecule type" value="Genomic_DNA"/>
</dbReference>
<gene>
    <name evidence="3" type="ORF">SPACI_047860</name>
</gene>
<proteinExistence type="predicted"/>
<dbReference type="SUPFAM" id="SSF47413">
    <property type="entry name" value="lambda repressor-like DNA-binding domains"/>
    <property type="match status" value="1"/>
</dbReference>
<dbReference type="Proteomes" id="UP000216052">
    <property type="component" value="Chromosome"/>
</dbReference>
<dbReference type="SMART" id="SM00530">
    <property type="entry name" value="HTH_XRE"/>
    <property type="match status" value="1"/>
</dbReference>
<dbReference type="PROSITE" id="PS50943">
    <property type="entry name" value="HTH_CROC1"/>
    <property type="match status" value="1"/>
</dbReference>